<proteinExistence type="predicted"/>
<name>A0AAX1XGE1_9VIBR</name>
<protein>
    <submittedName>
        <fullName evidence="1">Uncharacterized protein</fullName>
    </submittedName>
</protein>
<evidence type="ECO:0000313" key="1">
    <source>
        <dbReference type="EMBL" id="RPB32635.1"/>
    </source>
</evidence>
<dbReference type="AlphaFoldDB" id="A0AAX1XGE1"/>
<accession>A0AAX1XGE1</accession>
<reference evidence="1 2" key="1">
    <citation type="journal article" date="2018" name="AMB Express">
        <title>Occurrence and significance of pathogenicity and fitness islands in environmental vibrios.</title>
        <authorList>
            <person name="Klein S."/>
            <person name="Pipes S."/>
            <person name="Lovell C.R."/>
        </authorList>
    </citation>
    <scope>NUCLEOTIDE SEQUENCE [LARGE SCALE GENOMIC DNA]</scope>
    <source>
        <strain evidence="1 2">JBS-8-11-1</strain>
    </source>
</reference>
<evidence type="ECO:0000313" key="2">
    <source>
        <dbReference type="Proteomes" id="UP000283878"/>
    </source>
</evidence>
<sequence>MIARAVVLTTNICSELELKAHVPFAWRFFTNKKRLIKYYKSALKTLLTSRKDELKFYAHQKSFSHMTLSVAFWHYDLHWNVWSKEGMDFERHPNCSPNPFIILSDFEVGNSNISRLRDIFEGWEALGSTDESDDDDKTEFFINLAHEALAVAIQSRTIKPLFLEIFAETKRDYV</sequence>
<dbReference type="Proteomes" id="UP000283878">
    <property type="component" value="Unassembled WGS sequence"/>
</dbReference>
<gene>
    <name evidence="1" type="ORF">CYQ91_23465</name>
</gene>
<dbReference type="RefSeq" id="WP_124009187.1">
    <property type="nucleotide sequence ID" value="NZ_PKPZ01000031.1"/>
</dbReference>
<comment type="caution">
    <text evidence="1">The sequence shown here is derived from an EMBL/GenBank/DDBJ whole genome shotgun (WGS) entry which is preliminary data.</text>
</comment>
<dbReference type="EMBL" id="PKPZ01000031">
    <property type="protein sequence ID" value="RPB32635.1"/>
    <property type="molecule type" value="Genomic_DNA"/>
</dbReference>
<organism evidence="1 2">
    <name type="scientific">Vibrio diabolicus</name>
    <dbReference type="NCBI Taxonomy" id="50719"/>
    <lineage>
        <taxon>Bacteria</taxon>
        <taxon>Pseudomonadati</taxon>
        <taxon>Pseudomonadota</taxon>
        <taxon>Gammaproteobacteria</taxon>
        <taxon>Vibrionales</taxon>
        <taxon>Vibrionaceae</taxon>
        <taxon>Vibrio</taxon>
        <taxon>Vibrio diabolicus subgroup</taxon>
    </lineage>
</organism>